<accession>A0A1U7CIA6</accession>
<dbReference type="STRING" id="1387353.BSF38_00011"/>
<dbReference type="CDD" id="cd07996">
    <property type="entry name" value="WGR_MMR_like"/>
    <property type="match status" value="1"/>
</dbReference>
<reference evidence="3" key="1">
    <citation type="submission" date="2016-12" db="EMBL/GenBank/DDBJ databases">
        <title>Comparative genomics of four Isosphaeraceae planctomycetes: a common pool of plasmids and glycoside hydrolase genes.</title>
        <authorList>
            <person name="Ivanova A."/>
        </authorList>
    </citation>
    <scope>NUCLEOTIDE SEQUENCE [LARGE SCALE GENOMIC DNA]</scope>
    <source>
        <strain evidence="3">PX4</strain>
    </source>
</reference>
<feature type="domain" description="WGR" evidence="1">
    <location>
        <begin position="6"/>
        <end position="68"/>
    </location>
</feature>
<proteinExistence type="predicted"/>
<keyword evidence="3" id="KW-1185">Reference proteome</keyword>
<dbReference type="SUPFAM" id="SSF142921">
    <property type="entry name" value="WGR domain-like"/>
    <property type="match status" value="1"/>
</dbReference>
<dbReference type="KEGG" id="pbor:BSF38_00011"/>
<evidence type="ECO:0000313" key="3">
    <source>
        <dbReference type="Proteomes" id="UP000186309"/>
    </source>
</evidence>
<dbReference type="RefSeq" id="WP_076342900.1">
    <property type="nucleotide sequence ID" value="NZ_CP019082.1"/>
</dbReference>
<organism evidence="2 3">
    <name type="scientific">Paludisphaera borealis</name>
    <dbReference type="NCBI Taxonomy" id="1387353"/>
    <lineage>
        <taxon>Bacteria</taxon>
        <taxon>Pseudomonadati</taxon>
        <taxon>Planctomycetota</taxon>
        <taxon>Planctomycetia</taxon>
        <taxon>Isosphaerales</taxon>
        <taxon>Isosphaeraceae</taxon>
        <taxon>Paludisphaera</taxon>
    </lineage>
</organism>
<dbReference type="InterPro" id="IPR008893">
    <property type="entry name" value="WGR_domain"/>
</dbReference>
<dbReference type="Proteomes" id="UP000186309">
    <property type="component" value="Chromosome"/>
</dbReference>
<sequence length="98" mass="10899">MLDAFTARLEACDPARGHFRAYRIDAGTDLFGDWLVDVTYGRIGSRGRTIRHVAADEAHARKIVKHCLQRRGSAKKRIGVGYQIRELSDSGGWLGMVA</sequence>
<name>A0A1U7CIA6_9BACT</name>
<dbReference type="Pfam" id="PF05406">
    <property type="entry name" value="WGR"/>
    <property type="match status" value="1"/>
</dbReference>
<evidence type="ECO:0000259" key="1">
    <source>
        <dbReference type="Pfam" id="PF05406"/>
    </source>
</evidence>
<evidence type="ECO:0000313" key="2">
    <source>
        <dbReference type="EMBL" id="APW58613.1"/>
    </source>
</evidence>
<dbReference type="InterPro" id="IPR036930">
    <property type="entry name" value="WGR_dom_sf"/>
</dbReference>
<dbReference type="EMBL" id="CP019082">
    <property type="protein sequence ID" value="APW58613.1"/>
    <property type="molecule type" value="Genomic_DNA"/>
</dbReference>
<dbReference type="InterPro" id="IPR049809">
    <property type="entry name" value="YehF/YfeS-like_WGR"/>
</dbReference>
<dbReference type="AlphaFoldDB" id="A0A1U7CIA6"/>
<protein>
    <recommendedName>
        <fullName evidence="1">WGR domain-containing protein</fullName>
    </recommendedName>
</protein>
<dbReference type="OrthoDB" id="282373at2"/>
<gene>
    <name evidence="2" type="ORF">BSF38_00011</name>
</gene>